<accession>A0A7S3XEW2</accession>
<name>A0A7S3XEW2_9CHLO</name>
<dbReference type="PANTHER" id="PTHR28112:SF1">
    <property type="entry name" value="SRP-INDEPENDENT TARGETING PROTEIN 3"/>
    <property type="match status" value="1"/>
</dbReference>
<proteinExistence type="predicted"/>
<dbReference type="GO" id="GO:0045047">
    <property type="term" value="P:protein targeting to ER"/>
    <property type="evidence" value="ECO:0007669"/>
    <property type="project" value="InterPro"/>
</dbReference>
<feature type="transmembrane region" description="Helical" evidence="2">
    <location>
        <begin position="79"/>
        <end position="97"/>
    </location>
</feature>
<keyword evidence="2" id="KW-0472">Membrane</keyword>
<evidence type="ECO:0000313" key="3">
    <source>
        <dbReference type="EMBL" id="CAE0611868.1"/>
    </source>
</evidence>
<protein>
    <submittedName>
        <fullName evidence="3">Uncharacterized protein</fullName>
    </submittedName>
</protein>
<feature type="region of interest" description="Disordered" evidence="1">
    <location>
        <begin position="133"/>
        <end position="186"/>
    </location>
</feature>
<gene>
    <name evidence="3" type="ORF">PSAL00342_LOCUS5703</name>
</gene>
<reference evidence="3" key="1">
    <citation type="submission" date="2021-01" db="EMBL/GenBank/DDBJ databases">
        <authorList>
            <person name="Corre E."/>
            <person name="Pelletier E."/>
            <person name="Niang G."/>
            <person name="Scheremetjew M."/>
            <person name="Finn R."/>
            <person name="Kale V."/>
            <person name="Holt S."/>
            <person name="Cochrane G."/>
            <person name="Meng A."/>
            <person name="Brown T."/>
            <person name="Cohen L."/>
        </authorList>
    </citation>
    <scope>NUCLEOTIDE SEQUENCE</scope>
    <source>
        <strain evidence="3">CCMP1897</strain>
    </source>
</reference>
<organism evidence="3">
    <name type="scientific">Picocystis salinarum</name>
    <dbReference type="NCBI Taxonomy" id="88271"/>
    <lineage>
        <taxon>Eukaryota</taxon>
        <taxon>Viridiplantae</taxon>
        <taxon>Chlorophyta</taxon>
        <taxon>Picocystophyceae</taxon>
        <taxon>Picocystales</taxon>
        <taxon>Picocystaceae</taxon>
        <taxon>Picocystis</taxon>
    </lineage>
</organism>
<dbReference type="GO" id="GO:0005739">
    <property type="term" value="C:mitochondrion"/>
    <property type="evidence" value="ECO:0007669"/>
    <property type="project" value="TreeGrafter"/>
</dbReference>
<keyword evidence="2" id="KW-1133">Transmembrane helix</keyword>
<feature type="transmembrane region" description="Helical" evidence="2">
    <location>
        <begin position="15"/>
        <end position="35"/>
    </location>
</feature>
<dbReference type="InterPro" id="IPR012098">
    <property type="entry name" value="SND3_fun"/>
</dbReference>
<dbReference type="Pfam" id="PF10032">
    <property type="entry name" value="Pho88"/>
    <property type="match status" value="1"/>
</dbReference>
<dbReference type="PANTHER" id="PTHR28112">
    <property type="entry name" value="SRP-INDEPENDENT TARGETING PROTEIN 3"/>
    <property type="match status" value="1"/>
</dbReference>
<dbReference type="EMBL" id="HBIS01006305">
    <property type="protein sequence ID" value="CAE0611868.1"/>
    <property type="molecule type" value="Transcribed_RNA"/>
</dbReference>
<evidence type="ECO:0000256" key="2">
    <source>
        <dbReference type="SAM" id="Phobius"/>
    </source>
</evidence>
<sequence>MGLRALKIDLKEHVVATWIALVVGVAASLATCLTIHLRVTRLRREEAANNAAKSVKVGKGDAEEQITPGEHDARSLRKLVMGVFSGCAFAVALGHFFKVQQPILLQAFMQPISVLTHPLFKLYVQGKPSEGDLSRPFKEDANPFESLTKPAEPETTTTTTTTTTPTVEQDKGEGSESKAPEEKKDD</sequence>
<dbReference type="GO" id="GO:0005783">
    <property type="term" value="C:endoplasmic reticulum"/>
    <property type="evidence" value="ECO:0007669"/>
    <property type="project" value="InterPro"/>
</dbReference>
<feature type="compositionally biased region" description="Basic and acidic residues" evidence="1">
    <location>
        <begin position="168"/>
        <end position="186"/>
    </location>
</feature>
<feature type="compositionally biased region" description="Low complexity" evidence="1">
    <location>
        <begin position="153"/>
        <end position="166"/>
    </location>
</feature>
<evidence type="ECO:0000256" key="1">
    <source>
        <dbReference type="SAM" id="MobiDB-lite"/>
    </source>
</evidence>
<dbReference type="AlphaFoldDB" id="A0A7S3XEW2"/>
<keyword evidence="2" id="KW-0812">Transmembrane</keyword>